<keyword evidence="8" id="KW-0233">DNA recombination</keyword>
<dbReference type="Pfam" id="PF13341">
    <property type="entry name" value="RAG2_PHD"/>
    <property type="match status" value="1"/>
</dbReference>
<reference evidence="14" key="1">
    <citation type="journal article" date="2006" name="Science">
        <title>Ancient noncoding elements conserved in the human genome.</title>
        <authorList>
            <person name="Venkatesh B."/>
            <person name="Kirkness E.F."/>
            <person name="Loh Y.H."/>
            <person name="Halpern A.L."/>
            <person name="Lee A.P."/>
            <person name="Johnson J."/>
            <person name="Dandona N."/>
            <person name="Viswanathan L.D."/>
            <person name="Tay A."/>
            <person name="Venter J.C."/>
            <person name="Strausberg R.L."/>
            <person name="Brenner S."/>
        </authorList>
    </citation>
    <scope>NUCLEOTIDE SEQUENCE [LARGE SCALE GENOMIC DNA]</scope>
</reference>
<dbReference type="Gene3D" id="2.120.10.80">
    <property type="entry name" value="Kelch-type beta propeller"/>
    <property type="match status" value="1"/>
</dbReference>
<name>A0A4W3J786_CALMI</name>
<dbReference type="InterPro" id="IPR011043">
    <property type="entry name" value="Gal_Oxase/kelch_b-propeller"/>
</dbReference>
<dbReference type="OrthoDB" id="8512570at2759"/>
<accession>A0A4W3J786</accession>
<keyword evidence="9" id="KW-0539">Nucleus</keyword>
<evidence type="ECO:0000256" key="8">
    <source>
        <dbReference type="ARBA" id="ARBA00023172"/>
    </source>
</evidence>
<dbReference type="SUPFAM" id="SSF50965">
    <property type="entry name" value="Galactose oxidase, central domain"/>
    <property type="match status" value="1"/>
</dbReference>
<dbReference type="CTD" id="5897"/>
<dbReference type="InterPro" id="IPR015915">
    <property type="entry name" value="Kelch-typ_b-propeller"/>
</dbReference>
<dbReference type="Proteomes" id="UP000314986">
    <property type="component" value="Unassembled WGS sequence"/>
</dbReference>
<reference evidence="14" key="3">
    <citation type="journal article" date="2014" name="Nature">
        <title>Elephant shark genome provides unique insights into gnathostome evolution.</title>
        <authorList>
            <consortium name="International Elephant Shark Genome Sequencing Consortium"/>
            <person name="Venkatesh B."/>
            <person name="Lee A.P."/>
            <person name="Ravi V."/>
            <person name="Maurya A.K."/>
            <person name="Lian M.M."/>
            <person name="Swann J.B."/>
            <person name="Ohta Y."/>
            <person name="Flajnik M.F."/>
            <person name="Sutoh Y."/>
            <person name="Kasahara M."/>
            <person name="Hoon S."/>
            <person name="Gangu V."/>
            <person name="Roy S.W."/>
            <person name="Irimia M."/>
            <person name="Korzh V."/>
            <person name="Kondrychyn I."/>
            <person name="Lim Z.W."/>
            <person name="Tay B.H."/>
            <person name="Tohari S."/>
            <person name="Kong K.W."/>
            <person name="Ho S."/>
            <person name="Lorente-Galdos B."/>
            <person name="Quilez J."/>
            <person name="Marques-Bonet T."/>
            <person name="Raney B.J."/>
            <person name="Ingham P.W."/>
            <person name="Tay A."/>
            <person name="Hillier L.W."/>
            <person name="Minx P."/>
            <person name="Boehm T."/>
            <person name="Wilson R.K."/>
            <person name="Brenner S."/>
            <person name="Warren W.C."/>
        </authorList>
    </citation>
    <scope>NUCLEOTIDE SEQUENCE [LARGE SCALE GENOMIC DNA]</scope>
</reference>
<organism evidence="13 14">
    <name type="scientific">Callorhinchus milii</name>
    <name type="common">Ghost shark</name>
    <dbReference type="NCBI Taxonomy" id="7868"/>
    <lineage>
        <taxon>Eukaryota</taxon>
        <taxon>Metazoa</taxon>
        <taxon>Chordata</taxon>
        <taxon>Craniata</taxon>
        <taxon>Vertebrata</taxon>
        <taxon>Chondrichthyes</taxon>
        <taxon>Holocephali</taxon>
        <taxon>Chimaeriformes</taxon>
        <taxon>Callorhinchidae</taxon>
        <taxon>Callorhinchus</taxon>
    </lineage>
</organism>
<evidence type="ECO:0000256" key="7">
    <source>
        <dbReference type="ARBA" id="ARBA00022853"/>
    </source>
</evidence>
<feature type="compositionally biased region" description="Basic residues" evidence="11">
    <location>
        <begin position="508"/>
        <end position="520"/>
    </location>
</feature>
<feature type="compositionally biased region" description="Basic residues" evidence="11">
    <location>
        <begin position="490"/>
        <end position="501"/>
    </location>
</feature>
<proteinExistence type="inferred from homology"/>
<evidence type="ECO:0000313" key="13">
    <source>
        <dbReference type="Ensembl" id="ENSCMIP00000037992.1"/>
    </source>
</evidence>
<evidence type="ECO:0000256" key="1">
    <source>
        <dbReference type="ARBA" id="ARBA00004123"/>
    </source>
</evidence>
<feature type="binding site" evidence="10">
    <location>
        <position position="470"/>
    </location>
    <ligand>
        <name>Zn(2+)</name>
        <dbReference type="ChEBI" id="CHEBI:29105"/>
        <label>1</label>
    </ligand>
</feature>
<dbReference type="GO" id="GO:0097519">
    <property type="term" value="C:DNA recombinase complex"/>
    <property type="evidence" value="ECO:0007669"/>
    <property type="project" value="TreeGrafter"/>
</dbReference>
<dbReference type="STRING" id="7868.ENSCMIP00000037992"/>
<evidence type="ECO:0000256" key="11">
    <source>
        <dbReference type="SAM" id="MobiDB-lite"/>
    </source>
</evidence>
<dbReference type="GO" id="GO:0008270">
    <property type="term" value="F:zinc ion binding"/>
    <property type="evidence" value="ECO:0007669"/>
    <property type="project" value="UniProtKB-KW"/>
</dbReference>
<dbReference type="GO" id="GO:0033151">
    <property type="term" value="P:V(D)J recombination"/>
    <property type="evidence" value="ECO:0007669"/>
    <property type="project" value="TreeGrafter"/>
</dbReference>
<dbReference type="OMA" id="MIFCSRG"/>
<feature type="region of interest" description="Disordered" evidence="11">
    <location>
        <begin position="490"/>
        <end position="520"/>
    </location>
</feature>
<keyword evidence="14" id="KW-1185">Reference proteome</keyword>
<evidence type="ECO:0000259" key="12">
    <source>
        <dbReference type="Pfam" id="PF13341"/>
    </source>
</evidence>
<reference evidence="13" key="5">
    <citation type="submission" date="2025-09" db="UniProtKB">
        <authorList>
            <consortium name="Ensembl"/>
        </authorList>
    </citation>
    <scope>IDENTIFICATION</scope>
</reference>
<dbReference type="KEGG" id="cmk:103174960"/>
<dbReference type="RefSeq" id="XP_007885835.1">
    <property type="nucleotide sequence ID" value="XM_007887644.2"/>
</dbReference>
<feature type="binding site" evidence="10">
    <location>
        <position position="450"/>
    </location>
    <ligand>
        <name>Zn(2+)</name>
        <dbReference type="ChEBI" id="CHEBI:29105"/>
        <label>1</label>
    </ligand>
</feature>
<keyword evidence="4 10" id="KW-0479">Metal-binding</keyword>
<dbReference type="PANTHER" id="PTHR10960">
    <property type="entry name" value="V D J RECOMBINATION-ACTIVATING PROTEIN 2"/>
    <property type="match status" value="1"/>
</dbReference>
<feature type="binding site" evidence="10">
    <location>
        <position position="409"/>
    </location>
    <ligand>
        <name>Zn(2+)</name>
        <dbReference type="ChEBI" id="CHEBI:29105"/>
        <label>1</label>
    </ligand>
</feature>
<evidence type="ECO:0000256" key="6">
    <source>
        <dbReference type="ARBA" id="ARBA00022833"/>
    </source>
</evidence>
<comment type="subcellular location">
    <subcellularLocation>
        <location evidence="1">Nucleus</location>
    </subcellularLocation>
</comment>
<dbReference type="InParanoid" id="A0A4W3J786"/>
<feature type="binding site" evidence="10">
    <location>
        <position position="436"/>
    </location>
    <ligand>
        <name>Zn(2+)</name>
        <dbReference type="ChEBI" id="CHEBI:29105"/>
        <label>1</label>
    </ligand>
</feature>
<evidence type="ECO:0000256" key="4">
    <source>
        <dbReference type="ARBA" id="ARBA00022723"/>
    </source>
</evidence>
<protein>
    <recommendedName>
        <fullName evidence="3">V(D)J recombination-activating protein 2</fullName>
    </recommendedName>
</protein>
<gene>
    <name evidence="13" type="primary">rag2</name>
</gene>
<dbReference type="GO" id="GO:0006325">
    <property type="term" value="P:chromatin organization"/>
    <property type="evidence" value="ECO:0007669"/>
    <property type="project" value="UniProtKB-KW"/>
</dbReference>
<feature type="domain" description="Recombination activating protein 2 PHD" evidence="12">
    <location>
        <begin position="404"/>
        <end position="474"/>
    </location>
</feature>
<dbReference type="InterPro" id="IPR025162">
    <property type="entry name" value="RAG2_PHD"/>
</dbReference>
<feature type="binding site" evidence="10">
    <location>
        <position position="444"/>
    </location>
    <ligand>
        <name>Zn(2+)</name>
        <dbReference type="ChEBI" id="CHEBI:29105"/>
        <label>1</label>
    </ligand>
</feature>
<reference evidence="14" key="2">
    <citation type="journal article" date="2007" name="PLoS Biol.">
        <title>Survey sequencing and comparative analysis of the elephant shark (Callorhinchus milii) genome.</title>
        <authorList>
            <person name="Venkatesh B."/>
            <person name="Kirkness E.F."/>
            <person name="Loh Y.H."/>
            <person name="Halpern A.L."/>
            <person name="Lee A.P."/>
            <person name="Johnson J."/>
            <person name="Dandona N."/>
            <person name="Viswanathan L.D."/>
            <person name="Tay A."/>
            <person name="Venter J.C."/>
            <person name="Strausberg R.L."/>
            <person name="Brenner S."/>
        </authorList>
    </citation>
    <scope>NUCLEOTIDE SEQUENCE [LARGE SCALE GENOMIC DNA]</scope>
</reference>
<dbReference type="PANTHER" id="PTHR10960:SF0">
    <property type="entry name" value="V(D)J RECOMBINATION-ACTIVATING PROTEIN 2"/>
    <property type="match status" value="1"/>
</dbReference>
<feature type="binding site" evidence="10">
    <location>
        <position position="473"/>
    </location>
    <ligand>
        <name>Zn(2+)</name>
        <dbReference type="ChEBI" id="CHEBI:29105"/>
        <label>1</label>
    </ligand>
</feature>
<dbReference type="InterPro" id="IPR011011">
    <property type="entry name" value="Znf_FYVE_PHD"/>
</dbReference>
<sequence>MTLQMVSPSANGALIHPGFSLMNFNGEVFLFGQKGWPKRSCSSGVFLLRLKEQDLKLKAVSFSSDSCYLPPLRCPAITHYSDPSESKSPLYLIHGGRMPNNELSDLLYLMMVSNTGSKKTSLCCIEKDLKGNVPQGRYGHTINVVQSRGRTMCILVGGRYYRPPGQRTTENWNSVLDCTPHVYIIDLSTSHCTAHVLPEINDGFSFHASVAKNETIYVFGGHSMGSNHRPPRLLSLQVDLLGPHPSITCTVLNNGISVSSAIVTQAGSNEFIIVGGYESETQKRMACNTILLENDNIQILDKEPPAWTSDLRASKSWFGSDMGNRAVLMGIPGENKPDTAEANYFYIATFGQPEGRSRILVSQESFTDPEESSAFEDSEEFRFVVETHDYSDDEIYLDNGDEEGYWIKCIVTCSVNVNTWVPYYSTELNKPAMIFCSSGGGGGHWVHAQCMGLSESELIHLSQEKTKYFCNVHCIEKRVETLQKKIKIMKRTPMKSPRKKSPSSLKKTPMKKSFVKRLFE</sequence>
<feature type="binding site" evidence="10">
    <location>
        <position position="447"/>
    </location>
    <ligand>
        <name>Zn(2+)</name>
        <dbReference type="ChEBI" id="CHEBI:29105"/>
        <label>1</label>
    </ligand>
</feature>
<dbReference type="Gene3D" id="3.30.160.290">
    <property type="entry name" value="Rag2 PHD finger"/>
    <property type="match status" value="1"/>
</dbReference>
<dbReference type="GeneID" id="103174960"/>
<comment type="similarity">
    <text evidence="2">Belongs to the RAG2 family.</text>
</comment>
<evidence type="ECO:0000256" key="2">
    <source>
        <dbReference type="ARBA" id="ARBA00008254"/>
    </source>
</evidence>
<reference evidence="13" key="4">
    <citation type="submission" date="2025-08" db="UniProtKB">
        <authorList>
            <consortium name="Ensembl"/>
        </authorList>
    </citation>
    <scope>IDENTIFICATION</scope>
</reference>
<dbReference type="Ensembl" id="ENSCMIT00000038541.1">
    <property type="protein sequence ID" value="ENSCMIP00000037992.1"/>
    <property type="gene ID" value="ENSCMIG00000015977.1"/>
</dbReference>
<feature type="binding site" evidence="10">
    <location>
        <position position="413"/>
    </location>
    <ligand>
        <name>Zn(2+)</name>
        <dbReference type="ChEBI" id="CHEBI:29105"/>
        <label>1</label>
    </ligand>
</feature>
<keyword evidence="6 10" id="KW-0862">Zinc</keyword>
<dbReference type="SUPFAM" id="SSF57903">
    <property type="entry name" value="FYVE/PHD zinc finger"/>
    <property type="match status" value="1"/>
</dbReference>
<dbReference type="InterPro" id="IPR004321">
    <property type="entry name" value="RAG2"/>
</dbReference>
<dbReference type="AlphaFoldDB" id="A0A4W3J786"/>
<evidence type="ECO:0000256" key="5">
    <source>
        <dbReference type="ARBA" id="ARBA00022771"/>
    </source>
</evidence>
<evidence type="ECO:0000256" key="9">
    <source>
        <dbReference type="ARBA" id="ARBA00023242"/>
    </source>
</evidence>
<evidence type="ECO:0000256" key="10">
    <source>
        <dbReference type="PIRSR" id="PIRSR604321-1"/>
    </source>
</evidence>
<dbReference type="GeneTree" id="ENSGT00390000012559"/>
<keyword evidence="7" id="KW-0156">Chromatin regulator</keyword>
<evidence type="ECO:0000256" key="3">
    <source>
        <dbReference type="ARBA" id="ARBA00021275"/>
    </source>
</evidence>
<evidence type="ECO:0000313" key="14">
    <source>
        <dbReference type="Proteomes" id="UP000314986"/>
    </source>
</evidence>
<keyword evidence="5" id="KW-0863">Zinc-finger</keyword>
<dbReference type="GO" id="GO:0005634">
    <property type="term" value="C:nucleus"/>
    <property type="evidence" value="ECO:0007669"/>
    <property type="project" value="UniProtKB-SubCell"/>
</dbReference>
<dbReference type="Pfam" id="PF03089">
    <property type="entry name" value="RAG2"/>
    <property type="match status" value="1"/>
</dbReference>
<dbReference type="GO" id="GO:0043565">
    <property type="term" value="F:sequence-specific DNA binding"/>
    <property type="evidence" value="ECO:0007669"/>
    <property type="project" value="TreeGrafter"/>
</dbReference>